<dbReference type="Pfam" id="PF05708">
    <property type="entry name" value="Peptidase_C92"/>
    <property type="match status" value="1"/>
</dbReference>
<accession>A0A315Z6K4</accession>
<name>A0A315Z6K4_SEDFL</name>
<evidence type="ECO:0000313" key="1">
    <source>
        <dbReference type="EMBL" id="PWJ39284.1"/>
    </source>
</evidence>
<dbReference type="Proteomes" id="UP000245535">
    <property type="component" value="Unassembled WGS sequence"/>
</dbReference>
<comment type="caution">
    <text evidence="1">The sequence shown here is derived from an EMBL/GenBank/DDBJ whole genome shotgun (WGS) entry which is preliminary data.</text>
</comment>
<reference evidence="1 2" key="1">
    <citation type="submission" date="2018-03" db="EMBL/GenBank/DDBJ databases">
        <title>Genomic Encyclopedia of Archaeal and Bacterial Type Strains, Phase II (KMG-II): from individual species to whole genera.</title>
        <authorList>
            <person name="Goeker M."/>
        </authorList>
    </citation>
    <scope>NUCLEOTIDE SEQUENCE [LARGE SCALE GENOMIC DNA]</scope>
    <source>
        <strain evidence="1 2">DSM 28229</strain>
    </source>
</reference>
<dbReference type="RefSeq" id="WP_109621179.1">
    <property type="nucleotide sequence ID" value="NZ_QGDO01000006.1"/>
</dbReference>
<dbReference type="InterPro" id="IPR038765">
    <property type="entry name" value="Papain-like_cys_pep_sf"/>
</dbReference>
<proteinExistence type="predicted"/>
<keyword evidence="2" id="KW-1185">Reference proteome</keyword>
<organism evidence="1 2">
    <name type="scientific">Sediminitomix flava</name>
    <dbReference type="NCBI Taxonomy" id="379075"/>
    <lineage>
        <taxon>Bacteria</taxon>
        <taxon>Pseudomonadati</taxon>
        <taxon>Bacteroidota</taxon>
        <taxon>Cytophagia</taxon>
        <taxon>Cytophagales</taxon>
        <taxon>Flammeovirgaceae</taxon>
        <taxon>Sediminitomix</taxon>
    </lineage>
</organism>
<dbReference type="SUPFAM" id="SSF54001">
    <property type="entry name" value="Cysteine proteinases"/>
    <property type="match status" value="1"/>
</dbReference>
<sequence>MKNNILLLTLLLGFFSCQTKQETQTAKENFKLQTGDILFQDLDCGPFCEAITKVTEGYEGNDYSHCGIVSYDSAGNCIVLEAVGKGVMATPIEEFFNKKVKDDFITVGRLKKDYQNLIPQSIVKAESLLGKEYDDIFDITNDSYYCSELVYETFKDANGGKEIFKLFPMTYKDPDTNEMFPIWVDYFEKLGAPIPEGEAGLNPGGISRSPYLDIHLEKKVLW</sequence>
<gene>
    <name evidence="1" type="ORF">BC781_106185</name>
</gene>
<dbReference type="OrthoDB" id="195541at2"/>
<dbReference type="AlphaFoldDB" id="A0A315Z6K4"/>
<dbReference type="InterPro" id="IPR024453">
    <property type="entry name" value="Peptidase_C92"/>
</dbReference>
<evidence type="ECO:0000313" key="2">
    <source>
        <dbReference type="Proteomes" id="UP000245535"/>
    </source>
</evidence>
<dbReference type="EMBL" id="QGDO01000006">
    <property type="protein sequence ID" value="PWJ39284.1"/>
    <property type="molecule type" value="Genomic_DNA"/>
</dbReference>
<dbReference type="Gene3D" id="3.90.1720.10">
    <property type="entry name" value="endopeptidase domain like (from Nostoc punctiforme)"/>
    <property type="match status" value="1"/>
</dbReference>
<protein>
    <submittedName>
        <fullName evidence="1">Permuted papain-like amidase YaeF/Yiix C92 family enzyme</fullName>
    </submittedName>
</protein>
<dbReference type="PROSITE" id="PS51257">
    <property type="entry name" value="PROKAR_LIPOPROTEIN"/>
    <property type="match status" value="1"/>
</dbReference>